<dbReference type="EMBL" id="NGJX01000016">
    <property type="protein sequence ID" value="RST99230.1"/>
    <property type="molecule type" value="Genomic_DNA"/>
</dbReference>
<comment type="caution">
    <text evidence="2">The sequence shown here is derived from an EMBL/GenBank/DDBJ whole genome shotgun (WGS) entry which is preliminary data.</text>
</comment>
<sequence length="149" mass="15886">MSKKSSGFLVGAIIGGAAAAAAALLLAPKSGKELREDLLDQLDEVSEGKASELAGIAQVKGNEIGDFAKHKKEEYSWLGEKLSTQVEQAKTVSTDLLGNLADKTSGLQEEFKKTSDEVKGKVSELIEDDIVLNEDDISEELYSAIDNEA</sequence>
<dbReference type="EMBL" id="JAAVMB010000014">
    <property type="protein sequence ID" value="NKC68712.1"/>
    <property type="molecule type" value="Genomic_DNA"/>
</dbReference>
<reference evidence="1 4" key="2">
    <citation type="submission" date="2020-03" db="EMBL/GenBank/DDBJ databases">
        <title>Bacterial samples isolated from urine from healthy bovine heifers (Gyr breed).</title>
        <authorList>
            <person name="Giannattasio-Ferraz S."/>
            <person name="Maskeri L."/>
            <person name="Penido A."/>
            <person name="Barbosa-Stancioli E.F."/>
            <person name="Putonti C."/>
        </authorList>
    </citation>
    <scope>NUCLEOTIDE SEQUENCE [LARGE SCALE GENOMIC DNA]</scope>
    <source>
        <strain evidence="1 4">UFMG-H7</strain>
    </source>
</reference>
<evidence type="ECO:0000313" key="4">
    <source>
        <dbReference type="Proteomes" id="UP000521358"/>
    </source>
</evidence>
<dbReference type="InterPro" id="IPR052928">
    <property type="entry name" value="Desiccation-related_membrane"/>
</dbReference>
<dbReference type="Proteomes" id="UP000288197">
    <property type="component" value="Unassembled WGS sequence"/>
</dbReference>
<dbReference type="AlphaFoldDB" id="A0A369ASN5"/>
<dbReference type="GeneID" id="63147394"/>
<reference evidence="2 3" key="1">
    <citation type="submission" date="2017-05" db="EMBL/GenBank/DDBJ databases">
        <title>Vagococcus spp. assemblies.</title>
        <authorList>
            <person name="Gulvik C.A."/>
        </authorList>
    </citation>
    <scope>NUCLEOTIDE SEQUENCE [LARGE SCALE GENOMIC DNA]</scope>
    <source>
        <strain evidence="2 3">NCFB 2497</strain>
    </source>
</reference>
<dbReference type="InterPro" id="IPR024623">
    <property type="entry name" value="YtxH"/>
</dbReference>
<proteinExistence type="predicted"/>
<accession>A0A369ASN5</accession>
<dbReference type="PANTHER" id="PTHR35792:SF1">
    <property type="entry name" value="SLL0268 PROTEIN"/>
    <property type="match status" value="1"/>
</dbReference>
<evidence type="ECO:0000313" key="1">
    <source>
        <dbReference type="EMBL" id="NKC68712.1"/>
    </source>
</evidence>
<gene>
    <name evidence="2" type="ORF">CBF32_12230</name>
    <name evidence="1" type="ORF">HED35_11485</name>
</gene>
<evidence type="ECO:0000313" key="2">
    <source>
        <dbReference type="EMBL" id="RST99230.1"/>
    </source>
</evidence>
<organism evidence="2 3">
    <name type="scientific">Vagococcus fluvialis</name>
    <dbReference type="NCBI Taxonomy" id="2738"/>
    <lineage>
        <taxon>Bacteria</taxon>
        <taxon>Bacillati</taxon>
        <taxon>Bacillota</taxon>
        <taxon>Bacilli</taxon>
        <taxon>Lactobacillales</taxon>
        <taxon>Enterococcaceae</taxon>
        <taxon>Vagococcus</taxon>
    </lineage>
</organism>
<dbReference type="OrthoDB" id="2199815at2"/>
<name>A0A369ASN5_9ENTE</name>
<dbReference type="Proteomes" id="UP000521358">
    <property type="component" value="Unassembled WGS sequence"/>
</dbReference>
<keyword evidence="3" id="KW-1185">Reference proteome</keyword>
<protein>
    <submittedName>
        <fullName evidence="1">YtxH domain-containing protein</fullName>
    </submittedName>
</protein>
<dbReference type="PANTHER" id="PTHR35792">
    <property type="entry name" value="GENERAL STRESS PROTEIN"/>
    <property type="match status" value="1"/>
</dbReference>
<dbReference type="RefSeq" id="WP_086342628.1">
    <property type="nucleotide sequence ID" value="NZ_CP081459.1"/>
</dbReference>
<evidence type="ECO:0000313" key="3">
    <source>
        <dbReference type="Proteomes" id="UP000288197"/>
    </source>
</evidence>
<dbReference type="Pfam" id="PF12732">
    <property type="entry name" value="YtxH"/>
    <property type="match status" value="1"/>
</dbReference>